<evidence type="ECO:0000313" key="3">
    <source>
        <dbReference type="Proteomes" id="UP001077788"/>
    </source>
</evidence>
<dbReference type="AlphaFoldDB" id="A0A9Q4DJU8"/>
<name>A0A9Q4DJU8_ACTPL</name>
<reference evidence="2" key="1">
    <citation type="journal article" date="2021" name="Vet Sci">
        <title>O-Serogroups and Pathovirotypes of Escherichia coli Isolated from Post-Weaning Piglets Showing Diarrhoea and/or Oedema in South Korea.</title>
        <authorList>
            <person name="Byun J.W."/>
            <person name="Moon B.Y."/>
            <person name="Do K.H."/>
            <person name="Lee K."/>
            <person name="Lee H.Y."/>
            <person name="Kim W.I."/>
            <person name="So B."/>
            <person name="Lee W.K."/>
        </authorList>
    </citation>
    <scope>NUCLEOTIDE SEQUENCE</scope>
    <source>
        <strain evidence="2">84/14</strain>
    </source>
</reference>
<accession>A0A9Q4DJU8</accession>
<feature type="non-terminal residue" evidence="2">
    <location>
        <position position="1"/>
    </location>
</feature>
<evidence type="ECO:0000256" key="1">
    <source>
        <dbReference type="SAM" id="MobiDB-lite"/>
    </source>
</evidence>
<comment type="caution">
    <text evidence="2">The sequence shown here is derived from an EMBL/GenBank/DDBJ whole genome shotgun (WGS) entry which is preliminary data.</text>
</comment>
<evidence type="ECO:0000313" key="2">
    <source>
        <dbReference type="EMBL" id="MCY6524933.1"/>
    </source>
</evidence>
<sequence length="62" mass="6719">HKQVESTEVDAQDVTGTDISDDEQLMVDNQTQTEAEAEKVTGADTSEDGSVVEVILKKKTPQ</sequence>
<gene>
    <name evidence="2" type="ORF">OYG11_12050</name>
</gene>
<dbReference type="RefSeq" id="WP_267992156.1">
    <property type="nucleotide sequence ID" value="NZ_JAPQFC010000745.1"/>
</dbReference>
<protein>
    <submittedName>
        <fullName evidence="2">Uncharacterized protein</fullName>
    </submittedName>
</protein>
<proteinExistence type="predicted"/>
<dbReference type="Proteomes" id="UP001077788">
    <property type="component" value="Unassembled WGS sequence"/>
</dbReference>
<organism evidence="2 3">
    <name type="scientific">Actinobacillus pleuropneumoniae</name>
    <name type="common">Haemophilus pleuropneumoniae</name>
    <dbReference type="NCBI Taxonomy" id="715"/>
    <lineage>
        <taxon>Bacteria</taxon>
        <taxon>Pseudomonadati</taxon>
        <taxon>Pseudomonadota</taxon>
        <taxon>Gammaproteobacteria</taxon>
        <taxon>Pasteurellales</taxon>
        <taxon>Pasteurellaceae</taxon>
        <taxon>Actinobacillus</taxon>
    </lineage>
</organism>
<reference evidence="2" key="2">
    <citation type="submission" date="2022-12" db="EMBL/GenBank/DDBJ databases">
        <authorList>
            <person name="Kardos G."/>
            <person name="Sarkozi R."/>
            <person name="Laczko L."/>
            <person name="Marton S."/>
            <person name="Makrai L."/>
            <person name="Banyai K."/>
            <person name="Fodor L."/>
        </authorList>
    </citation>
    <scope>NUCLEOTIDE SEQUENCE</scope>
    <source>
        <strain evidence="2">84/14</strain>
    </source>
</reference>
<dbReference type="EMBL" id="JAPQFC010000745">
    <property type="protein sequence ID" value="MCY6524933.1"/>
    <property type="molecule type" value="Genomic_DNA"/>
</dbReference>
<feature type="region of interest" description="Disordered" evidence="1">
    <location>
        <begin position="1"/>
        <end position="62"/>
    </location>
</feature>